<feature type="non-terminal residue" evidence="2">
    <location>
        <position position="96"/>
    </location>
</feature>
<reference evidence="2" key="1">
    <citation type="submission" date="2019-08" db="EMBL/GenBank/DDBJ databases">
        <title>The genome of the North American firefly Photinus pyralis.</title>
        <authorList>
            <consortium name="Photinus pyralis genome working group"/>
            <person name="Fallon T.R."/>
            <person name="Sander Lower S.E."/>
            <person name="Weng J.-K."/>
        </authorList>
    </citation>
    <scope>NUCLEOTIDE SEQUENCE</scope>
    <source>
        <strain evidence="2">TRF0915ILg1</strain>
        <tissue evidence="2">Whole body</tissue>
    </source>
</reference>
<sequence>VFRLTTIVLIYYSDFLPMHQSTVRIQLKSMTPLLGYFIASAVVLLIAMKGIVQDRSILIYPYIVVMSCEVTAGIIMYLILAIVVSAIYFIMVPFTG</sequence>
<keyword evidence="1" id="KW-1133">Transmembrane helix</keyword>
<dbReference type="EMBL" id="VTPC01002964">
    <property type="protein sequence ID" value="KAF2899224.1"/>
    <property type="molecule type" value="Genomic_DNA"/>
</dbReference>
<protein>
    <submittedName>
        <fullName evidence="2">Uncharacterized protein</fullName>
    </submittedName>
</protein>
<gene>
    <name evidence="2" type="ORF">ILUMI_06951</name>
</gene>
<dbReference type="Proteomes" id="UP000801492">
    <property type="component" value="Unassembled WGS sequence"/>
</dbReference>
<dbReference type="OrthoDB" id="6746335at2759"/>
<keyword evidence="1" id="KW-0812">Transmembrane</keyword>
<organism evidence="2 3">
    <name type="scientific">Ignelater luminosus</name>
    <name type="common">Cucubano</name>
    <name type="synonym">Pyrophorus luminosus</name>
    <dbReference type="NCBI Taxonomy" id="2038154"/>
    <lineage>
        <taxon>Eukaryota</taxon>
        <taxon>Metazoa</taxon>
        <taxon>Ecdysozoa</taxon>
        <taxon>Arthropoda</taxon>
        <taxon>Hexapoda</taxon>
        <taxon>Insecta</taxon>
        <taxon>Pterygota</taxon>
        <taxon>Neoptera</taxon>
        <taxon>Endopterygota</taxon>
        <taxon>Coleoptera</taxon>
        <taxon>Polyphaga</taxon>
        <taxon>Elateriformia</taxon>
        <taxon>Elateroidea</taxon>
        <taxon>Elateridae</taxon>
        <taxon>Agrypninae</taxon>
        <taxon>Pyrophorini</taxon>
        <taxon>Ignelater</taxon>
    </lineage>
</organism>
<comment type="caution">
    <text evidence="2">The sequence shown here is derived from an EMBL/GenBank/DDBJ whole genome shotgun (WGS) entry which is preliminary data.</text>
</comment>
<feature type="transmembrane region" description="Helical" evidence="1">
    <location>
        <begin position="33"/>
        <end position="52"/>
    </location>
</feature>
<proteinExistence type="predicted"/>
<keyword evidence="3" id="KW-1185">Reference proteome</keyword>
<evidence type="ECO:0000256" key="1">
    <source>
        <dbReference type="SAM" id="Phobius"/>
    </source>
</evidence>
<accession>A0A8K0D7E8</accession>
<dbReference type="AlphaFoldDB" id="A0A8K0D7E8"/>
<evidence type="ECO:0000313" key="3">
    <source>
        <dbReference type="Proteomes" id="UP000801492"/>
    </source>
</evidence>
<feature type="transmembrane region" description="Helical" evidence="1">
    <location>
        <begin position="59"/>
        <end position="91"/>
    </location>
</feature>
<evidence type="ECO:0000313" key="2">
    <source>
        <dbReference type="EMBL" id="KAF2899224.1"/>
    </source>
</evidence>
<name>A0A8K0D7E8_IGNLU</name>
<keyword evidence="1" id="KW-0472">Membrane</keyword>
<feature type="non-terminal residue" evidence="2">
    <location>
        <position position="1"/>
    </location>
</feature>